<organism evidence="1 2">
    <name type="scientific">Saguinus oedipus</name>
    <name type="common">Cotton-top tamarin</name>
    <name type="synonym">Oedipomidas oedipus</name>
    <dbReference type="NCBI Taxonomy" id="9490"/>
    <lineage>
        <taxon>Eukaryota</taxon>
        <taxon>Metazoa</taxon>
        <taxon>Chordata</taxon>
        <taxon>Craniata</taxon>
        <taxon>Vertebrata</taxon>
        <taxon>Euteleostomi</taxon>
        <taxon>Mammalia</taxon>
        <taxon>Eutheria</taxon>
        <taxon>Euarchontoglires</taxon>
        <taxon>Primates</taxon>
        <taxon>Haplorrhini</taxon>
        <taxon>Platyrrhini</taxon>
        <taxon>Cebidae</taxon>
        <taxon>Callitrichinae</taxon>
        <taxon>Saguinus</taxon>
    </lineage>
</organism>
<comment type="caution">
    <text evidence="1">The sequence shown here is derived from an EMBL/GenBank/DDBJ whole genome shotgun (WGS) entry which is preliminary data.</text>
</comment>
<dbReference type="EMBL" id="JASSZA010000019">
    <property type="protein sequence ID" value="KAK2087556.1"/>
    <property type="molecule type" value="Genomic_DNA"/>
</dbReference>
<reference evidence="1 2" key="1">
    <citation type="submission" date="2023-05" db="EMBL/GenBank/DDBJ databases">
        <title>B98-5 Cell Line De Novo Hybrid Assembly: An Optical Mapping Approach.</title>
        <authorList>
            <person name="Kananen K."/>
            <person name="Auerbach J.A."/>
            <person name="Kautto E."/>
            <person name="Blachly J.S."/>
        </authorList>
    </citation>
    <scope>NUCLEOTIDE SEQUENCE [LARGE SCALE GENOMIC DNA]</scope>
    <source>
        <strain evidence="1">B95-8</strain>
        <tissue evidence="1">Cell line</tissue>
    </source>
</reference>
<dbReference type="Proteomes" id="UP001266305">
    <property type="component" value="Unassembled WGS sequence"/>
</dbReference>
<keyword evidence="2" id="KW-1185">Reference proteome</keyword>
<protein>
    <submittedName>
        <fullName evidence="1">Uncharacterized protein</fullName>
    </submittedName>
</protein>
<name>A0ABQ9TS08_SAGOE</name>
<gene>
    <name evidence="1" type="ORF">P7K49_033463</name>
</gene>
<accession>A0ABQ9TS08</accession>
<sequence>MTGSSLITHEPSSLLPNGILEQQGFLCTCRVSAHTRRLEVALALNCKEIPLGSSEYPQKDPFSSVTTRILTHRVFLQAMVHGVLDLPTPRRLPSGFWWELTLYEDSAQGLAQPTS</sequence>
<evidence type="ECO:0000313" key="2">
    <source>
        <dbReference type="Proteomes" id="UP001266305"/>
    </source>
</evidence>
<evidence type="ECO:0000313" key="1">
    <source>
        <dbReference type="EMBL" id="KAK2087556.1"/>
    </source>
</evidence>
<proteinExistence type="predicted"/>